<evidence type="ECO:0000313" key="12">
    <source>
        <dbReference type="Proteomes" id="UP000317691"/>
    </source>
</evidence>
<evidence type="ECO:0000256" key="6">
    <source>
        <dbReference type="ARBA" id="ARBA00022679"/>
    </source>
</evidence>
<evidence type="ECO:0000256" key="1">
    <source>
        <dbReference type="ARBA" id="ARBA00000439"/>
    </source>
</evidence>
<dbReference type="AlphaFoldDB" id="A0A538THP1"/>
<gene>
    <name evidence="11" type="primary">malQ</name>
    <name evidence="11" type="ORF">E6K79_10870</name>
</gene>
<organism evidence="11 12">
    <name type="scientific">Eiseniibacteriota bacterium</name>
    <dbReference type="NCBI Taxonomy" id="2212470"/>
    <lineage>
        <taxon>Bacteria</taxon>
        <taxon>Candidatus Eiseniibacteriota</taxon>
    </lineage>
</organism>
<evidence type="ECO:0000256" key="3">
    <source>
        <dbReference type="ARBA" id="ARBA00012560"/>
    </source>
</evidence>
<evidence type="ECO:0000256" key="5">
    <source>
        <dbReference type="ARBA" id="ARBA00022676"/>
    </source>
</evidence>
<dbReference type="NCBIfam" id="NF011080">
    <property type="entry name" value="PRK14508.1-3"/>
    <property type="match status" value="1"/>
</dbReference>
<dbReference type="Proteomes" id="UP000317691">
    <property type="component" value="Unassembled WGS sequence"/>
</dbReference>
<dbReference type="GO" id="GO:0004134">
    <property type="term" value="F:4-alpha-glucanotransferase activity"/>
    <property type="evidence" value="ECO:0007669"/>
    <property type="project" value="UniProtKB-EC"/>
</dbReference>
<accession>A0A538THP1</accession>
<dbReference type="InterPro" id="IPR003385">
    <property type="entry name" value="Glyco_hydro_77"/>
</dbReference>
<dbReference type="Pfam" id="PF02446">
    <property type="entry name" value="Glyco_hydro_77"/>
    <property type="match status" value="1"/>
</dbReference>
<keyword evidence="7 10" id="KW-0119">Carbohydrate metabolism</keyword>
<proteinExistence type="inferred from homology"/>
<dbReference type="InterPro" id="IPR017853">
    <property type="entry name" value="GH"/>
</dbReference>
<protein>
    <recommendedName>
        <fullName evidence="4 10">4-alpha-glucanotransferase</fullName>
        <ecNumber evidence="3 10">2.4.1.25</ecNumber>
    </recommendedName>
    <alternativeName>
        <fullName evidence="8 10">Amylomaltase</fullName>
    </alternativeName>
    <alternativeName>
        <fullName evidence="9 10">Disproportionating enzyme</fullName>
    </alternativeName>
</protein>
<comment type="similarity">
    <text evidence="2 10">Belongs to the disproportionating enzyme family.</text>
</comment>
<comment type="caution">
    <text evidence="11">The sequence shown here is derived from an EMBL/GenBank/DDBJ whole genome shotgun (WGS) entry which is preliminary data.</text>
</comment>
<dbReference type="EC" id="2.4.1.25" evidence="3 10"/>
<dbReference type="Gene3D" id="3.20.20.80">
    <property type="entry name" value="Glycosidases"/>
    <property type="match status" value="1"/>
</dbReference>
<evidence type="ECO:0000256" key="8">
    <source>
        <dbReference type="ARBA" id="ARBA00031423"/>
    </source>
</evidence>
<name>A0A538THP1_UNCEI</name>
<dbReference type="PANTHER" id="PTHR32438:SF5">
    <property type="entry name" value="4-ALPHA-GLUCANOTRANSFERASE DPE1, CHLOROPLASTIC_AMYLOPLASTIC"/>
    <property type="match status" value="1"/>
</dbReference>
<dbReference type="NCBIfam" id="TIGR00217">
    <property type="entry name" value="malQ"/>
    <property type="match status" value="1"/>
</dbReference>
<evidence type="ECO:0000256" key="9">
    <source>
        <dbReference type="ARBA" id="ARBA00031501"/>
    </source>
</evidence>
<comment type="catalytic activity">
    <reaction evidence="1 10">
        <text>Transfers a segment of a (1-&gt;4)-alpha-D-glucan to a new position in an acceptor, which may be glucose or a (1-&gt;4)-alpha-D-glucan.</text>
        <dbReference type="EC" id="2.4.1.25"/>
    </reaction>
</comment>
<dbReference type="GO" id="GO:0005975">
    <property type="term" value="P:carbohydrate metabolic process"/>
    <property type="evidence" value="ECO:0007669"/>
    <property type="project" value="InterPro"/>
</dbReference>
<keyword evidence="6 10" id="KW-0808">Transferase</keyword>
<dbReference type="SUPFAM" id="SSF51445">
    <property type="entry name" value="(Trans)glycosidases"/>
    <property type="match status" value="1"/>
</dbReference>
<evidence type="ECO:0000256" key="10">
    <source>
        <dbReference type="RuleBase" id="RU361207"/>
    </source>
</evidence>
<evidence type="ECO:0000256" key="2">
    <source>
        <dbReference type="ARBA" id="ARBA00005684"/>
    </source>
</evidence>
<dbReference type="EMBL" id="VBOZ01000033">
    <property type="protein sequence ID" value="TMQ63139.1"/>
    <property type="molecule type" value="Genomic_DNA"/>
</dbReference>
<evidence type="ECO:0000256" key="4">
    <source>
        <dbReference type="ARBA" id="ARBA00020295"/>
    </source>
</evidence>
<evidence type="ECO:0000313" key="11">
    <source>
        <dbReference type="EMBL" id="TMQ63139.1"/>
    </source>
</evidence>
<sequence length="502" mass="56126">MVRNAGLLLHPTSLPGPYGIGDIGPRAIRFLDWAASAGLSVWQVLPLGPTGLGNSPYSALSVFAGSPLLISPEWLVEEGLLDAEALEEVPEFLEGPVDYERARMWKERMLRAAWENVRRGGDAGSRAAREDLKGFLESPGNAAWLADWTLYAAVKDRQEGGPWTEWYKPVAGRKPAALEAAERTVTVEREYHAFVQWIFARQWKRLREAARERGIEILGDMPIYPALDSAEVWANQRLFTLGEDGMPEDVAGVPPDYFSETGQLWGNPLYRWDRMEAEGFKWWVVRVRAALAMFDRVRIDHFRAFASYWAIPAAAQTAMEGRWVRGPGMKLFEALRRELGELKLVAEDLGIIDEPVRDLLRASGFPGMRVLQFGLTDPRSTHHPRNHVENAIVYTGTHDNDTSRGWFEGLDESERAQVLGTVGGDGREIEWDMIRVALDSPARTAIIPMQDVLGLGSEARMNMPSEPDGNWEWRMAEGALTTERAARMRGLAEGAGRAFSVT</sequence>
<dbReference type="PANTHER" id="PTHR32438">
    <property type="entry name" value="4-ALPHA-GLUCANOTRANSFERASE DPE1, CHLOROPLASTIC/AMYLOPLASTIC"/>
    <property type="match status" value="1"/>
</dbReference>
<reference evidence="11 12" key="1">
    <citation type="journal article" date="2019" name="Nat. Microbiol.">
        <title>Mediterranean grassland soil C-N compound turnover is dependent on rainfall and depth, and is mediated by genomically divergent microorganisms.</title>
        <authorList>
            <person name="Diamond S."/>
            <person name="Andeer P.F."/>
            <person name="Li Z."/>
            <person name="Crits-Christoph A."/>
            <person name="Burstein D."/>
            <person name="Anantharaman K."/>
            <person name="Lane K.R."/>
            <person name="Thomas B.C."/>
            <person name="Pan C."/>
            <person name="Northen T.R."/>
            <person name="Banfield J.F."/>
        </authorList>
    </citation>
    <scope>NUCLEOTIDE SEQUENCE [LARGE SCALE GENOMIC DNA]</scope>
    <source>
        <strain evidence="11">WS_9</strain>
    </source>
</reference>
<evidence type="ECO:0000256" key="7">
    <source>
        <dbReference type="ARBA" id="ARBA00023277"/>
    </source>
</evidence>
<keyword evidence="5 10" id="KW-0328">Glycosyltransferase</keyword>